<evidence type="ECO:0000256" key="2">
    <source>
        <dbReference type="ARBA" id="ARBA00022980"/>
    </source>
</evidence>
<dbReference type="EMBL" id="AF110138">
    <property type="protein sequence ID" value="AAF03184.1"/>
    <property type="molecule type" value="Genomic_DNA"/>
</dbReference>
<dbReference type="RefSeq" id="YP_665657.1">
    <property type="nucleotide sequence ID" value="NC_008239.1"/>
</dbReference>
<proteinExistence type="inferred from homology"/>
<reference evidence="6" key="1">
    <citation type="journal article" date="1999" name="Plant Cell">
        <title>The complete mitochondrial DNA sequences of Nephroselmis olivacea and Pedinomonas minor: two radically different evolutionary patterns within the green algae.</title>
        <authorList>
            <person name="Turmel M."/>
            <person name="Lemieux C."/>
            <person name="Burger G."/>
            <person name="Lang B.F."/>
            <person name="Otis C."/>
            <person name="Plante I."/>
            <person name="Gray M.W."/>
        </authorList>
    </citation>
    <scope>NUCLEOTIDE SEQUENCE</scope>
    <source>
        <strain evidence="6">NIES-484</strain>
    </source>
</reference>
<dbReference type="GeneID" id="4178026"/>
<dbReference type="SUPFAM" id="SSF55282">
    <property type="entry name" value="RL5-like"/>
    <property type="match status" value="1"/>
</dbReference>
<evidence type="ECO:0000256" key="1">
    <source>
        <dbReference type="ARBA" id="ARBA00008553"/>
    </source>
</evidence>
<dbReference type="AlphaFoldDB" id="Q9TCB3"/>
<dbReference type="InterPro" id="IPR022803">
    <property type="entry name" value="Ribosomal_uL5_dom_sf"/>
</dbReference>
<dbReference type="PIRSF" id="PIRSF002161">
    <property type="entry name" value="Ribosomal_L5"/>
    <property type="match status" value="1"/>
</dbReference>
<keyword evidence="2 4" id="KW-0689">Ribosomal protein</keyword>
<accession>Q9TCB3</accession>
<evidence type="ECO:0000256" key="3">
    <source>
        <dbReference type="ARBA" id="ARBA00023274"/>
    </source>
</evidence>
<protein>
    <submittedName>
        <fullName evidence="6">Ribosomal protein L5</fullName>
    </submittedName>
</protein>
<dbReference type="GO" id="GO:1990904">
    <property type="term" value="C:ribonucleoprotein complex"/>
    <property type="evidence" value="ECO:0007669"/>
    <property type="project" value="UniProtKB-KW"/>
</dbReference>
<dbReference type="InterPro" id="IPR002132">
    <property type="entry name" value="Ribosomal_uL5"/>
</dbReference>
<dbReference type="Pfam" id="PF00673">
    <property type="entry name" value="Ribosomal_L5_C"/>
    <property type="match status" value="1"/>
</dbReference>
<keyword evidence="6" id="KW-0496">Mitochondrion</keyword>
<name>Q9TCB3_NEPOL</name>
<comment type="similarity">
    <text evidence="1 4">Belongs to the universal ribosomal protein uL5 family.</text>
</comment>
<dbReference type="GO" id="GO:0006412">
    <property type="term" value="P:translation"/>
    <property type="evidence" value="ECO:0007669"/>
    <property type="project" value="InterPro"/>
</dbReference>
<dbReference type="PANTHER" id="PTHR11994">
    <property type="entry name" value="60S RIBOSOMAL PROTEIN L11-RELATED"/>
    <property type="match status" value="1"/>
</dbReference>
<evidence type="ECO:0000313" key="6">
    <source>
        <dbReference type="EMBL" id="AAF03184.1"/>
    </source>
</evidence>
<dbReference type="Gene3D" id="3.30.1440.10">
    <property type="match status" value="1"/>
</dbReference>
<dbReference type="GO" id="GO:0005840">
    <property type="term" value="C:ribosome"/>
    <property type="evidence" value="ECO:0007669"/>
    <property type="project" value="UniProtKB-KW"/>
</dbReference>
<sequence length="186" mass="21290">MKSFSNSLTNYHTFSIIHQDLILKKNYQNVNQLPKFKAVILNTGTKVILEDKKRLIPHLLAMEFISAQKTKQIQAKIAVASFYLQKGNWIGWKTTLRNYKMFEFLTIFVTKVLSSIEFFSGISESNIDSSGNIQIGIDNPLVFNELDFHFEAFEHVQGMNITIQTTAKTREESKLLISGIQIPTIN</sequence>
<geneLocation type="mitochondrion" evidence="6"/>
<keyword evidence="3 4" id="KW-0687">Ribonucleoprotein</keyword>
<feature type="domain" description="Large ribosomal subunit protein uL5 C-terminal" evidence="5">
    <location>
        <begin position="90"/>
        <end position="183"/>
    </location>
</feature>
<evidence type="ECO:0000256" key="4">
    <source>
        <dbReference type="RuleBase" id="RU003930"/>
    </source>
</evidence>
<gene>
    <name evidence="6" type="primary">rpl5</name>
</gene>
<dbReference type="GO" id="GO:0003735">
    <property type="term" value="F:structural constituent of ribosome"/>
    <property type="evidence" value="ECO:0007669"/>
    <property type="project" value="InterPro"/>
</dbReference>
<organism evidence="6">
    <name type="scientific">Nephroselmis olivacea</name>
    <name type="common">Green alga</name>
    <dbReference type="NCBI Taxonomy" id="31312"/>
    <lineage>
        <taxon>Eukaryota</taxon>
        <taxon>Viridiplantae</taxon>
        <taxon>Chlorophyta</taxon>
        <taxon>Nephroselmidophyceae</taxon>
        <taxon>Nephroselmidales</taxon>
        <taxon>Nephroselmidaceae</taxon>
        <taxon>Nephroselmis</taxon>
    </lineage>
</organism>
<dbReference type="InterPro" id="IPR031309">
    <property type="entry name" value="Ribosomal_uL5_C"/>
</dbReference>
<evidence type="ECO:0000259" key="5">
    <source>
        <dbReference type="Pfam" id="PF00673"/>
    </source>
</evidence>